<accession>A0A8E2EPM9</accession>
<gene>
    <name evidence="2" type="ORF">AOQ84DRAFT_263422</name>
</gene>
<dbReference type="EMBL" id="KV750974">
    <property type="protein sequence ID" value="OCL02310.1"/>
    <property type="molecule type" value="Genomic_DNA"/>
</dbReference>
<dbReference type="Pfam" id="PF06985">
    <property type="entry name" value="HET"/>
    <property type="match status" value="1"/>
</dbReference>
<evidence type="ECO:0000313" key="3">
    <source>
        <dbReference type="Proteomes" id="UP000250140"/>
    </source>
</evidence>
<dbReference type="Proteomes" id="UP000250140">
    <property type="component" value="Unassembled WGS sequence"/>
</dbReference>
<dbReference type="InterPro" id="IPR010730">
    <property type="entry name" value="HET"/>
</dbReference>
<dbReference type="PANTHER" id="PTHR33112">
    <property type="entry name" value="DOMAIN PROTEIN, PUTATIVE-RELATED"/>
    <property type="match status" value="1"/>
</dbReference>
<feature type="non-terminal residue" evidence="2">
    <location>
        <position position="1"/>
    </location>
</feature>
<keyword evidence="3" id="KW-1185">Reference proteome</keyword>
<proteinExistence type="predicted"/>
<feature type="domain" description="Heterokaryon incompatibility" evidence="1">
    <location>
        <begin position="70"/>
        <end position="229"/>
    </location>
</feature>
<dbReference type="AlphaFoldDB" id="A0A8E2EPM9"/>
<organism evidence="2 3">
    <name type="scientific">Glonium stellatum</name>
    <dbReference type="NCBI Taxonomy" id="574774"/>
    <lineage>
        <taxon>Eukaryota</taxon>
        <taxon>Fungi</taxon>
        <taxon>Dikarya</taxon>
        <taxon>Ascomycota</taxon>
        <taxon>Pezizomycotina</taxon>
        <taxon>Dothideomycetes</taxon>
        <taxon>Pleosporomycetidae</taxon>
        <taxon>Gloniales</taxon>
        <taxon>Gloniaceae</taxon>
        <taxon>Glonium</taxon>
    </lineage>
</organism>
<dbReference type="PANTHER" id="PTHR33112:SF16">
    <property type="entry name" value="HETEROKARYON INCOMPATIBILITY DOMAIN-CONTAINING PROTEIN"/>
    <property type="match status" value="1"/>
</dbReference>
<dbReference type="OrthoDB" id="3486565at2759"/>
<reference evidence="2 3" key="1">
    <citation type="journal article" date="2016" name="Nat. Commun.">
        <title>Ectomycorrhizal ecology is imprinted in the genome of the dominant symbiotic fungus Cenococcum geophilum.</title>
        <authorList>
            <consortium name="DOE Joint Genome Institute"/>
            <person name="Peter M."/>
            <person name="Kohler A."/>
            <person name="Ohm R.A."/>
            <person name="Kuo A."/>
            <person name="Krutzmann J."/>
            <person name="Morin E."/>
            <person name="Arend M."/>
            <person name="Barry K.W."/>
            <person name="Binder M."/>
            <person name="Choi C."/>
            <person name="Clum A."/>
            <person name="Copeland A."/>
            <person name="Grisel N."/>
            <person name="Haridas S."/>
            <person name="Kipfer T."/>
            <person name="LaButti K."/>
            <person name="Lindquist E."/>
            <person name="Lipzen A."/>
            <person name="Maire R."/>
            <person name="Meier B."/>
            <person name="Mihaltcheva S."/>
            <person name="Molinier V."/>
            <person name="Murat C."/>
            <person name="Poggeler S."/>
            <person name="Quandt C.A."/>
            <person name="Sperisen C."/>
            <person name="Tritt A."/>
            <person name="Tisserant E."/>
            <person name="Crous P.W."/>
            <person name="Henrissat B."/>
            <person name="Nehls U."/>
            <person name="Egli S."/>
            <person name="Spatafora J.W."/>
            <person name="Grigoriev I.V."/>
            <person name="Martin F.M."/>
        </authorList>
    </citation>
    <scope>NUCLEOTIDE SEQUENCE [LARGE SCALE GENOMIC DNA]</scope>
    <source>
        <strain evidence="2 3">CBS 207.34</strain>
    </source>
</reference>
<protein>
    <submittedName>
        <fullName evidence="2">HET-domain-containing protein</fullName>
    </submittedName>
</protein>
<evidence type="ECO:0000259" key="1">
    <source>
        <dbReference type="Pfam" id="PF06985"/>
    </source>
</evidence>
<name>A0A8E2EPM9_9PEZI</name>
<evidence type="ECO:0000313" key="2">
    <source>
        <dbReference type="EMBL" id="OCL02310.1"/>
    </source>
</evidence>
<feature type="non-terminal residue" evidence="2">
    <location>
        <position position="416"/>
    </location>
</feature>
<sequence length="416" mass="46159">PIVGIAREVSTDSSSKECLDLISAWIKDCERNHPACRRPDAQPLPTRVIKVGSRNSELKLYTSKNESSRYISLSHCWGGVKSMTLTKDNLNSMAARIPFASLPKTFSDAINITRRLGVPYLWIDSLCIIQDSAEDWEVEAAKMSDIYANAYLTIAADGAANSHGGCYVAGEDRDVKATEVKCTDVFGDKCRVYIRQNTAYPEQVHIPAHERTKVGLPSTLASRAWVLQERVLSPRTLHFTAKEVTWECETFIRCECSGLLEWGSPNSSSGSARTHLTVQNAFTQLDLTFSSDRLPAISGLAAAYAKSTRYTYLAGLWKEDLPSALLWEFDHHSISKRTSCRYEQYYAPTWSWASITGPVKCGWQPFDDVMDFEVVAADCVPAGKNPYGPVQNGFIEGIGMVATIRLEKRGRTGSTE</sequence>